<proteinExistence type="predicted"/>
<dbReference type="PATRIC" id="fig|1514904.3.peg.3211"/>
<dbReference type="InterPro" id="IPR005653">
    <property type="entry name" value="OstA-like_N"/>
</dbReference>
<name>A0A0N0E868_9HYPH</name>
<evidence type="ECO:0000259" key="3">
    <source>
        <dbReference type="Pfam" id="PF03968"/>
    </source>
</evidence>
<dbReference type="Pfam" id="PF03968">
    <property type="entry name" value="LptD_N"/>
    <property type="match status" value="1"/>
</dbReference>
<dbReference type="Proteomes" id="UP000038011">
    <property type="component" value="Unassembled WGS sequence"/>
</dbReference>
<accession>A0A0N0E868</accession>
<dbReference type="PANTHER" id="PTHR36504">
    <property type="entry name" value="LIPOPOLYSACCHARIDE EXPORT SYSTEM PROTEIN LPTA"/>
    <property type="match status" value="1"/>
</dbReference>
<dbReference type="RefSeq" id="WP_053998429.1">
    <property type="nucleotide sequence ID" value="NZ_JXMU01000007.1"/>
</dbReference>
<dbReference type="GO" id="GO:0015920">
    <property type="term" value="P:lipopolysaccharide transport"/>
    <property type="evidence" value="ECO:0007669"/>
    <property type="project" value="TreeGrafter"/>
</dbReference>
<dbReference type="GO" id="GO:0017089">
    <property type="term" value="F:glycolipid transfer activity"/>
    <property type="evidence" value="ECO:0007669"/>
    <property type="project" value="TreeGrafter"/>
</dbReference>
<feature type="chain" id="PRO_5005847228" evidence="2">
    <location>
        <begin position="24"/>
        <end position="175"/>
    </location>
</feature>
<dbReference type="OrthoDB" id="9811926at2"/>
<evidence type="ECO:0000313" key="5">
    <source>
        <dbReference type="Proteomes" id="UP000038011"/>
    </source>
</evidence>
<feature type="domain" description="Organic solvent tolerance-like N-terminal" evidence="3">
    <location>
        <begin position="38"/>
        <end position="152"/>
    </location>
</feature>
<feature type="signal peptide" evidence="2">
    <location>
        <begin position="1"/>
        <end position="23"/>
    </location>
</feature>
<dbReference type="Gene3D" id="2.60.450.10">
    <property type="entry name" value="Lipopolysaccharide (LPS) transport protein A like domain"/>
    <property type="match status" value="1"/>
</dbReference>
<organism evidence="4 5">
    <name type="scientific">Ahrensia marina</name>
    <dbReference type="NCBI Taxonomy" id="1514904"/>
    <lineage>
        <taxon>Bacteria</taxon>
        <taxon>Pseudomonadati</taxon>
        <taxon>Pseudomonadota</taxon>
        <taxon>Alphaproteobacteria</taxon>
        <taxon>Hyphomicrobiales</taxon>
        <taxon>Ahrensiaceae</taxon>
        <taxon>Ahrensia</taxon>
    </lineage>
</organism>
<keyword evidence="4" id="KW-0132">Cell division</keyword>
<evidence type="ECO:0000256" key="2">
    <source>
        <dbReference type="SAM" id="SignalP"/>
    </source>
</evidence>
<evidence type="ECO:0000313" key="4">
    <source>
        <dbReference type="EMBL" id="KPB01902.1"/>
    </source>
</evidence>
<dbReference type="EMBL" id="JXMU01000007">
    <property type="protein sequence ID" value="KPB01902.1"/>
    <property type="molecule type" value="Genomic_DNA"/>
</dbReference>
<reference evidence="4 5" key="1">
    <citation type="submission" date="2015-01" db="EMBL/GenBank/DDBJ databases">
        <title>Ahrensia donghaiensis sp. nov., a novel dimethylsulphoniopropionate-cleavage bacterium isolated from seawater and emended descriptions of the genus Ahrensia and Ahrensia kielensis.</title>
        <authorList>
            <person name="Liu J."/>
        </authorList>
    </citation>
    <scope>NUCLEOTIDE SEQUENCE [LARGE SCALE GENOMIC DNA]</scope>
    <source>
        <strain evidence="4 5">LZD062</strain>
    </source>
</reference>
<keyword evidence="4" id="KW-0131">Cell cycle</keyword>
<dbReference type="GO" id="GO:0051301">
    <property type="term" value="P:cell division"/>
    <property type="evidence" value="ECO:0007669"/>
    <property type="project" value="UniProtKB-KW"/>
</dbReference>
<sequence>MTHILKAIVTASFAVLLPLAALAQQGSGLALSSGKPVQIDGDKLEIFENDGKAIFTGAVSVVQDDTILRTSKLTIFYAKGGEGSIATGAADIDRLLATGGVNIQSGKQVATGETGTYDMKTEVFVLSGKRVTLSEDGNVATGCKLTVTQTSGRAKLEGCGNTSRPTVLIQPKNKN</sequence>
<dbReference type="InterPro" id="IPR052037">
    <property type="entry name" value="LPS_export_LptA"/>
</dbReference>
<keyword evidence="1 2" id="KW-0732">Signal</keyword>
<evidence type="ECO:0000256" key="1">
    <source>
        <dbReference type="ARBA" id="ARBA00022729"/>
    </source>
</evidence>
<keyword evidence="5" id="KW-1185">Reference proteome</keyword>
<gene>
    <name evidence="4" type="ORF">SU32_05935</name>
</gene>
<dbReference type="PANTHER" id="PTHR36504:SF1">
    <property type="entry name" value="LIPOPOLYSACCHARIDE EXPORT SYSTEM PROTEIN LPTA"/>
    <property type="match status" value="1"/>
</dbReference>
<protein>
    <submittedName>
        <fullName evidence="4">Cell division protein DivIVA</fullName>
    </submittedName>
</protein>
<dbReference type="GO" id="GO:0030288">
    <property type="term" value="C:outer membrane-bounded periplasmic space"/>
    <property type="evidence" value="ECO:0007669"/>
    <property type="project" value="TreeGrafter"/>
</dbReference>
<dbReference type="GO" id="GO:0009279">
    <property type="term" value="C:cell outer membrane"/>
    <property type="evidence" value="ECO:0007669"/>
    <property type="project" value="TreeGrafter"/>
</dbReference>
<dbReference type="STRING" id="1514904.SU32_05935"/>
<comment type="caution">
    <text evidence="4">The sequence shown here is derived from an EMBL/GenBank/DDBJ whole genome shotgun (WGS) entry which is preliminary data.</text>
</comment>
<dbReference type="AlphaFoldDB" id="A0A0N0E868"/>